<name>A0A7T3V7H6_ECOLX</name>
<dbReference type="EMBL" id="MT162143">
    <property type="protein sequence ID" value="QQA03366.1"/>
    <property type="molecule type" value="Genomic_DNA"/>
</dbReference>
<sequence length="46" mass="5186">MIALSDNATNLCDSAIISLPPCFGYIRFLHIQCNRIFATVGKNWKE</sequence>
<geneLocation type="plasmid" evidence="1">
    <name>pCE1537-E</name>
</geneLocation>
<proteinExistence type="predicted"/>
<dbReference type="AlphaFoldDB" id="A0A7T3V7H6"/>
<organism evidence="1">
    <name type="scientific">Escherichia coli</name>
    <dbReference type="NCBI Taxonomy" id="562"/>
    <lineage>
        <taxon>Bacteria</taxon>
        <taxon>Pseudomonadati</taxon>
        <taxon>Pseudomonadota</taxon>
        <taxon>Gammaproteobacteria</taxon>
        <taxon>Enterobacterales</taxon>
        <taxon>Enterobacteriaceae</taxon>
        <taxon>Escherichia</taxon>
    </lineage>
</organism>
<protein>
    <submittedName>
        <fullName evidence="1">Uncharacterized protein</fullName>
    </submittedName>
</protein>
<reference evidence="1" key="1">
    <citation type="submission" date="2020-03" db="EMBL/GenBank/DDBJ databases">
        <title>Comparative analysis of multidrug resistant Escherichia coli ST216 isolates from silver gulls in Australia.</title>
        <authorList>
            <person name="Tarabai H."/>
            <person name="Wyrsch E.R."/>
            <person name="Bitar I."/>
            <person name="Djordjevic S.P."/>
            <person name="Dolejska M."/>
        </authorList>
    </citation>
    <scope>NUCLEOTIDE SEQUENCE</scope>
    <source>
        <strain evidence="1">CE1537</strain>
        <plasmid evidence="1">pCE1537-E</plasmid>
    </source>
</reference>
<keyword evidence="1" id="KW-0614">Plasmid</keyword>
<accession>A0A7T3V7H6</accession>
<evidence type="ECO:0000313" key="1">
    <source>
        <dbReference type="EMBL" id="QQA03366.1"/>
    </source>
</evidence>